<evidence type="ECO:0000313" key="8">
    <source>
        <dbReference type="EMBL" id="NOU93289.1"/>
    </source>
</evidence>
<evidence type="ECO:0000259" key="7">
    <source>
        <dbReference type="PROSITE" id="PS50156"/>
    </source>
</evidence>
<dbReference type="AlphaFoldDB" id="A0A972GM71"/>
<keyword evidence="2" id="KW-1003">Cell membrane</keyword>
<dbReference type="InterPro" id="IPR000731">
    <property type="entry name" value="SSD"/>
</dbReference>
<evidence type="ECO:0000256" key="3">
    <source>
        <dbReference type="ARBA" id="ARBA00022692"/>
    </source>
</evidence>
<sequence>MGYHKLASISFRYPKTIIFLWVMFFIFFGVYAPKLSAVLKDHGLTSNGAYVEVQHILSSDFHIPEDPIILVFENKSHLPPEPFNQLIKLSLLQLQGMKGLSNVISPLEREGMIKGDLAFAVLSFEHKSYEMKPVLEEVRRRLPDTKDILVRMTGKSAVQVDVNQASQHDLKQAEMIGLPAAFIILWYAFGGIVSAMIPIVIGVTGVIGTMGMMYWMGTRIELSNFVLNVIPMVGLALSIDFALIIVSRFREELESNASEQALIITMKTAGRAVLVSAASIFLGLIGVLFIPLPMFTTVAIGAITVLLVSVCAALTLLPALLTVLWPAIQAESRSLRDFGKTNIWYSIALYVMKRPVRMCLLASILLIGCLLPLSKMRLAIPDATSLPTGYESRMASEVYQAHFTPKDTSHVYMVLQGKSIHLNKDDWSKAYAVIQKLERDTNVKRVESVFSSFGMVPEPLYTRLQNPIIKKKYEAVLQQFVKGNRMLIHVTIQGTPASKNTMDWVRNWEREGESSDIQFLLGGESKYQQEVFDDIFLNIKYVCLFILVSNFVVLFIAFRSVLIVLKTIFMILLSLGASFGFLVWVFVEGNLGMEPTHIAVMIPVFIFGLAFGVSMDYGVFLVSRIFEVYRQTRDNERAVLVGLASTSRIITSAAAIMVAVTGPFAFGDVVGVQQLGIGIAAAILIDATLIRMVLVPSLMRLLGKWNWWAPKWLR</sequence>
<accession>A0A972GM71</accession>
<comment type="subcellular location">
    <subcellularLocation>
        <location evidence="1">Cell membrane</location>
        <topology evidence="1">Multi-pass membrane protein</topology>
    </subcellularLocation>
</comment>
<feature type="transmembrane region" description="Helical" evidence="6">
    <location>
        <begin position="638"/>
        <end position="660"/>
    </location>
</feature>
<keyword evidence="9" id="KW-1185">Reference proteome</keyword>
<keyword evidence="5 6" id="KW-0472">Membrane</keyword>
<dbReference type="Pfam" id="PF03176">
    <property type="entry name" value="MMPL"/>
    <property type="match status" value="2"/>
</dbReference>
<dbReference type="GO" id="GO:0005886">
    <property type="term" value="C:plasma membrane"/>
    <property type="evidence" value="ECO:0007669"/>
    <property type="project" value="UniProtKB-SubCell"/>
</dbReference>
<feature type="transmembrane region" description="Helical" evidence="6">
    <location>
        <begin position="598"/>
        <end position="626"/>
    </location>
</feature>
<feature type="transmembrane region" description="Helical" evidence="6">
    <location>
        <begin position="272"/>
        <end position="292"/>
    </location>
</feature>
<comment type="caution">
    <text evidence="8">The sequence shown here is derived from an EMBL/GenBank/DDBJ whole genome shotgun (WGS) entry which is preliminary data.</text>
</comment>
<dbReference type="PROSITE" id="PS50156">
    <property type="entry name" value="SSD"/>
    <property type="match status" value="1"/>
</dbReference>
<organism evidence="8 9">
    <name type="scientific">Paenibacillus foliorum</name>
    <dbReference type="NCBI Taxonomy" id="2654974"/>
    <lineage>
        <taxon>Bacteria</taxon>
        <taxon>Bacillati</taxon>
        <taxon>Bacillota</taxon>
        <taxon>Bacilli</taxon>
        <taxon>Bacillales</taxon>
        <taxon>Paenibacillaceae</taxon>
        <taxon>Paenibacillus</taxon>
    </lineage>
</organism>
<evidence type="ECO:0000256" key="5">
    <source>
        <dbReference type="ARBA" id="ARBA00023136"/>
    </source>
</evidence>
<keyword evidence="4 6" id="KW-1133">Transmembrane helix</keyword>
<dbReference type="InterPro" id="IPR050545">
    <property type="entry name" value="Mycobact_MmpL"/>
</dbReference>
<dbReference type="Proteomes" id="UP000641588">
    <property type="component" value="Unassembled WGS sequence"/>
</dbReference>
<evidence type="ECO:0000256" key="2">
    <source>
        <dbReference type="ARBA" id="ARBA00022475"/>
    </source>
</evidence>
<protein>
    <submittedName>
        <fullName evidence="8">MMPL family transporter</fullName>
    </submittedName>
</protein>
<feature type="transmembrane region" description="Helical" evidence="6">
    <location>
        <begin position="672"/>
        <end position="694"/>
    </location>
</feature>
<keyword evidence="3 6" id="KW-0812">Transmembrane</keyword>
<proteinExistence type="predicted"/>
<feature type="transmembrane region" description="Helical" evidence="6">
    <location>
        <begin position="535"/>
        <end position="556"/>
    </location>
</feature>
<gene>
    <name evidence="8" type="ORF">GC093_08675</name>
</gene>
<name>A0A972GM71_9BACL</name>
<feature type="transmembrane region" description="Helical" evidence="6">
    <location>
        <begin position="12"/>
        <end position="32"/>
    </location>
</feature>
<reference evidence="8" key="1">
    <citation type="submission" date="2019-10" db="EMBL/GenBank/DDBJ databases">
        <title>Description of Paenibacillus glebae sp. nov.</title>
        <authorList>
            <person name="Carlier A."/>
            <person name="Qi S."/>
        </authorList>
    </citation>
    <scope>NUCLEOTIDE SEQUENCE</scope>
    <source>
        <strain evidence="8">LMG 31456</strain>
    </source>
</reference>
<dbReference type="RefSeq" id="WP_171651490.1">
    <property type="nucleotide sequence ID" value="NZ_WHOD01000045.1"/>
</dbReference>
<feature type="transmembrane region" description="Helical" evidence="6">
    <location>
        <begin position="180"/>
        <end position="213"/>
    </location>
</feature>
<feature type="transmembrane region" description="Helical" evidence="6">
    <location>
        <begin position="298"/>
        <end position="328"/>
    </location>
</feature>
<dbReference type="InterPro" id="IPR004869">
    <property type="entry name" value="MMPL_dom"/>
</dbReference>
<feature type="domain" description="SSD" evidence="7">
    <location>
        <begin position="195"/>
        <end position="323"/>
    </location>
</feature>
<evidence type="ECO:0000256" key="1">
    <source>
        <dbReference type="ARBA" id="ARBA00004651"/>
    </source>
</evidence>
<evidence type="ECO:0000256" key="6">
    <source>
        <dbReference type="SAM" id="Phobius"/>
    </source>
</evidence>
<feature type="transmembrane region" description="Helical" evidence="6">
    <location>
        <begin position="563"/>
        <end position="586"/>
    </location>
</feature>
<dbReference type="Gene3D" id="1.20.1640.10">
    <property type="entry name" value="Multidrug efflux transporter AcrB transmembrane domain"/>
    <property type="match status" value="2"/>
</dbReference>
<dbReference type="SUPFAM" id="SSF82866">
    <property type="entry name" value="Multidrug efflux transporter AcrB transmembrane domain"/>
    <property type="match status" value="2"/>
</dbReference>
<dbReference type="EMBL" id="WHOD01000045">
    <property type="protein sequence ID" value="NOU93289.1"/>
    <property type="molecule type" value="Genomic_DNA"/>
</dbReference>
<feature type="transmembrane region" description="Helical" evidence="6">
    <location>
        <begin position="355"/>
        <end position="373"/>
    </location>
</feature>
<dbReference type="PANTHER" id="PTHR33406:SF13">
    <property type="entry name" value="MEMBRANE PROTEIN YDFJ"/>
    <property type="match status" value="1"/>
</dbReference>
<evidence type="ECO:0000256" key="4">
    <source>
        <dbReference type="ARBA" id="ARBA00022989"/>
    </source>
</evidence>
<feature type="transmembrane region" description="Helical" evidence="6">
    <location>
        <begin position="225"/>
        <end position="246"/>
    </location>
</feature>
<dbReference type="PANTHER" id="PTHR33406">
    <property type="entry name" value="MEMBRANE PROTEIN MJ1562-RELATED"/>
    <property type="match status" value="1"/>
</dbReference>
<evidence type="ECO:0000313" key="9">
    <source>
        <dbReference type="Proteomes" id="UP000641588"/>
    </source>
</evidence>